<evidence type="ECO:0000256" key="5">
    <source>
        <dbReference type="ARBA" id="ARBA00023136"/>
    </source>
</evidence>
<evidence type="ECO:0000313" key="8">
    <source>
        <dbReference type="EMBL" id="GAB0055810.1"/>
    </source>
</evidence>
<evidence type="ECO:0000259" key="7">
    <source>
        <dbReference type="Pfam" id="PF11862"/>
    </source>
</evidence>
<keyword evidence="4 6" id="KW-1133">Transmembrane helix</keyword>
<dbReference type="InterPro" id="IPR021807">
    <property type="entry name" value="LivHM_N"/>
</dbReference>
<dbReference type="RefSeq" id="WP_420903521.1">
    <property type="nucleotide sequence ID" value="NZ_BAAFGK010000001.1"/>
</dbReference>
<evidence type="ECO:0000256" key="1">
    <source>
        <dbReference type="ARBA" id="ARBA00004651"/>
    </source>
</evidence>
<dbReference type="PANTHER" id="PTHR30482">
    <property type="entry name" value="HIGH-AFFINITY BRANCHED-CHAIN AMINO ACID TRANSPORT SYSTEM PERMEASE"/>
    <property type="match status" value="1"/>
</dbReference>
<dbReference type="InterPro" id="IPR043428">
    <property type="entry name" value="LivM-like"/>
</dbReference>
<accession>A0ABQ0C4I3</accession>
<sequence length="413" mass="45066">MSWTTRLRDAGLTGLIALLLFAPLTGVTLTGYTLEGHWQRPLWLAAGVVVGRFLLGLYLEARHARLPVESAPASETVGWIDRNRPFILGLALACALLLPWFIGKYWLNVAILALIYVLLALGLNIVVGLAGLLDLGFVAFYAVGAYGYALGFKYLGLSFWLALPSAAILAGLCGILLGFPVLRMHGDYLAIVTLGFGEIVRLVLNNWMAFTGGPNGVRAPFPSLFGLEFGRRAQPGHTTFHEYFQIPYASETRDIFFYLLLLIVVSGMIFVVRRLRRMPLGRNWEALREDEIACRSLGIQPVSVKLSAFGLGAMTGGLGGVFFAASQGFVNPTSFTFMESAHILAIVILGGMGSTGGVIIAAVILTVLPEVLRDFAEYRGLAFGMAMVFMMIWRPRGLMGIRRARFHRSEVGT</sequence>
<feature type="transmembrane region" description="Helical" evidence="6">
    <location>
        <begin position="132"/>
        <end position="151"/>
    </location>
</feature>
<feature type="transmembrane region" description="Helical" evidence="6">
    <location>
        <begin position="42"/>
        <end position="59"/>
    </location>
</feature>
<feature type="transmembrane region" description="Helical" evidence="6">
    <location>
        <begin position="109"/>
        <end position="127"/>
    </location>
</feature>
<evidence type="ECO:0000313" key="9">
    <source>
        <dbReference type="Proteomes" id="UP001628193"/>
    </source>
</evidence>
<dbReference type="CDD" id="cd06581">
    <property type="entry name" value="TM_PBP1_LivM_like"/>
    <property type="match status" value="1"/>
</dbReference>
<feature type="transmembrane region" description="Helical" evidence="6">
    <location>
        <begin position="86"/>
        <end position="103"/>
    </location>
</feature>
<feature type="transmembrane region" description="Helical" evidence="6">
    <location>
        <begin position="255"/>
        <end position="272"/>
    </location>
</feature>
<feature type="transmembrane region" description="Helical" evidence="6">
    <location>
        <begin position="343"/>
        <end position="369"/>
    </location>
</feature>
<dbReference type="Pfam" id="PF02653">
    <property type="entry name" value="BPD_transp_2"/>
    <property type="match status" value="1"/>
</dbReference>
<evidence type="ECO:0000256" key="3">
    <source>
        <dbReference type="ARBA" id="ARBA00022692"/>
    </source>
</evidence>
<comment type="subcellular location">
    <subcellularLocation>
        <location evidence="1">Cell membrane</location>
        <topology evidence="1">Multi-pass membrane protein</topology>
    </subcellularLocation>
</comment>
<keyword evidence="3 6" id="KW-0812">Transmembrane</keyword>
<feature type="transmembrane region" description="Helical" evidence="6">
    <location>
        <begin position="375"/>
        <end position="393"/>
    </location>
</feature>
<evidence type="ECO:0000256" key="6">
    <source>
        <dbReference type="SAM" id="Phobius"/>
    </source>
</evidence>
<evidence type="ECO:0000256" key="4">
    <source>
        <dbReference type="ARBA" id="ARBA00022989"/>
    </source>
</evidence>
<dbReference type="InterPro" id="IPR001851">
    <property type="entry name" value="ABC_transp_permease"/>
</dbReference>
<dbReference type="NCBIfam" id="NF008450">
    <property type="entry name" value="PRK11301.1"/>
    <property type="match status" value="1"/>
</dbReference>
<feature type="domain" description="High-affinity branched-chain amino acid transport system permease LivHM N-terminal" evidence="7">
    <location>
        <begin position="6"/>
        <end position="96"/>
    </location>
</feature>
<keyword evidence="5 6" id="KW-0472">Membrane</keyword>
<dbReference type="PANTHER" id="PTHR30482:SF20">
    <property type="entry name" value="HIGH-AFFINITY BRANCHED-CHAIN AMINO ACID TRANSPORT SYSTEM PERMEASE PROTEIN LIVM"/>
    <property type="match status" value="1"/>
</dbReference>
<organism evidence="8 9">
    <name type="scientific">Candidatus Magnetaquiglobus chichijimensis</name>
    <dbReference type="NCBI Taxonomy" id="3141448"/>
    <lineage>
        <taxon>Bacteria</taxon>
        <taxon>Pseudomonadati</taxon>
        <taxon>Pseudomonadota</taxon>
        <taxon>Magnetococcia</taxon>
        <taxon>Magnetococcales</taxon>
        <taxon>Candidatus Magnetaquicoccaceae</taxon>
        <taxon>Candidatus Magnetaquiglobus</taxon>
    </lineage>
</organism>
<keyword evidence="9" id="KW-1185">Reference proteome</keyword>
<comment type="caution">
    <text evidence="8">The sequence shown here is derived from an EMBL/GenBank/DDBJ whole genome shotgun (WGS) entry which is preliminary data.</text>
</comment>
<evidence type="ECO:0000256" key="2">
    <source>
        <dbReference type="ARBA" id="ARBA00022475"/>
    </source>
</evidence>
<keyword evidence="2" id="KW-1003">Cell membrane</keyword>
<feature type="transmembrane region" description="Helical" evidence="6">
    <location>
        <begin position="157"/>
        <end position="179"/>
    </location>
</feature>
<dbReference type="EMBL" id="BAAFGK010000001">
    <property type="protein sequence ID" value="GAB0055810.1"/>
    <property type="molecule type" value="Genomic_DNA"/>
</dbReference>
<dbReference type="Pfam" id="PF11862">
    <property type="entry name" value="DUF3382"/>
    <property type="match status" value="1"/>
</dbReference>
<reference evidence="8 9" key="1">
    <citation type="submission" date="2024-09" db="EMBL/GenBank/DDBJ databases">
        <title>Draft genome sequence of Candidatus Magnetaquicoccaceae bacterium FCR-1.</title>
        <authorList>
            <person name="Shimoshige H."/>
            <person name="Shimamura S."/>
            <person name="Taoka A."/>
            <person name="Kobayashi H."/>
            <person name="Maekawa T."/>
        </authorList>
    </citation>
    <scope>NUCLEOTIDE SEQUENCE [LARGE SCALE GENOMIC DNA]</scope>
    <source>
        <strain evidence="8 9">FCR-1</strain>
    </source>
</reference>
<protein>
    <submittedName>
        <fullName evidence="8">Branched-chain amino acid transport system permease protein LivM</fullName>
    </submittedName>
</protein>
<gene>
    <name evidence="8" type="primary">livM</name>
    <name evidence="8" type="ORF">SIID45300_00107</name>
</gene>
<name>A0ABQ0C4I3_9PROT</name>
<dbReference type="Proteomes" id="UP001628193">
    <property type="component" value="Unassembled WGS sequence"/>
</dbReference>
<proteinExistence type="predicted"/>